<gene>
    <name evidence="2" type="ORF">CRE_07717</name>
</gene>
<dbReference type="EMBL" id="DS268502">
    <property type="protein sequence ID" value="EFP13157.1"/>
    <property type="molecule type" value="Genomic_DNA"/>
</dbReference>
<evidence type="ECO:0000313" key="3">
    <source>
        <dbReference type="Proteomes" id="UP000008281"/>
    </source>
</evidence>
<feature type="signal peptide" evidence="1">
    <location>
        <begin position="1"/>
        <end position="19"/>
    </location>
</feature>
<evidence type="ECO:0000256" key="1">
    <source>
        <dbReference type="SAM" id="SignalP"/>
    </source>
</evidence>
<proteinExistence type="predicted"/>
<sequence length="122" mass="13361">MILTIILVVVGLCFGGVEADKCCPYPIRTTTISSVNVTSMEFKCVEPIAMKCQNVNGGLIKKIGIAGGSTNTILTVSEEQLLEKTVICTPSSTKWHLEEKPEDEYSSFSCAYMLNDGTWIFQ</sequence>
<dbReference type="InParanoid" id="E3MZT1"/>
<name>E3MZT1_CAERE</name>
<feature type="chain" id="PRO_5003177731" description="C6 domain-containing protein" evidence="1">
    <location>
        <begin position="20"/>
        <end position="122"/>
    </location>
</feature>
<reference evidence="2" key="1">
    <citation type="submission" date="2007-07" db="EMBL/GenBank/DDBJ databases">
        <title>PCAP assembly of the Caenorhabditis remanei genome.</title>
        <authorList>
            <consortium name="The Caenorhabditis remanei Sequencing Consortium"/>
            <person name="Wilson R.K."/>
        </authorList>
    </citation>
    <scope>NUCLEOTIDE SEQUENCE [LARGE SCALE GENOMIC DNA]</scope>
    <source>
        <strain evidence="2">PB4641</strain>
    </source>
</reference>
<organism evidence="3">
    <name type="scientific">Caenorhabditis remanei</name>
    <name type="common">Caenorhabditis vulgaris</name>
    <dbReference type="NCBI Taxonomy" id="31234"/>
    <lineage>
        <taxon>Eukaryota</taxon>
        <taxon>Metazoa</taxon>
        <taxon>Ecdysozoa</taxon>
        <taxon>Nematoda</taxon>
        <taxon>Chromadorea</taxon>
        <taxon>Rhabditida</taxon>
        <taxon>Rhabditina</taxon>
        <taxon>Rhabditomorpha</taxon>
        <taxon>Rhabditoidea</taxon>
        <taxon>Rhabditidae</taxon>
        <taxon>Peloderinae</taxon>
        <taxon>Caenorhabditis</taxon>
    </lineage>
</organism>
<protein>
    <recommendedName>
        <fullName evidence="4">C6 domain-containing protein</fullName>
    </recommendedName>
</protein>
<keyword evidence="1" id="KW-0732">Signal</keyword>
<evidence type="ECO:0008006" key="4">
    <source>
        <dbReference type="Google" id="ProtNLM"/>
    </source>
</evidence>
<accession>E3MZT1</accession>
<dbReference type="FunCoup" id="E3MZT1">
    <property type="interactions" value="1076"/>
</dbReference>
<dbReference type="Proteomes" id="UP000008281">
    <property type="component" value="Unassembled WGS sequence"/>
</dbReference>
<dbReference type="HOGENOM" id="CLU_137547_0_0_1"/>
<keyword evidence="3" id="KW-1185">Reference proteome</keyword>
<evidence type="ECO:0000313" key="2">
    <source>
        <dbReference type="EMBL" id="EFP13157.1"/>
    </source>
</evidence>
<dbReference type="AlphaFoldDB" id="E3MZT1"/>
<dbReference type="OrthoDB" id="5849166at2759"/>
<dbReference type="eggNOG" id="ENOG502RARV">
    <property type="taxonomic scope" value="Eukaryota"/>
</dbReference>